<feature type="transmembrane region" description="Helical" evidence="1">
    <location>
        <begin position="32"/>
        <end position="50"/>
    </location>
</feature>
<comment type="caution">
    <text evidence="2">The sequence shown here is derived from an EMBL/GenBank/DDBJ whole genome shotgun (WGS) entry which is preliminary data.</text>
</comment>
<dbReference type="RefSeq" id="WP_322788368.1">
    <property type="nucleotide sequence ID" value="NZ_AOGK01000025.1"/>
</dbReference>
<keyword evidence="3" id="KW-1185">Reference proteome</keyword>
<keyword evidence="1" id="KW-1133">Transmembrane helix</keyword>
<organism evidence="2 3">
    <name type="scientific">Hydrogenophaga taeniospiralis CCUG 15921</name>
    <dbReference type="NCBI Taxonomy" id="1281780"/>
    <lineage>
        <taxon>Bacteria</taxon>
        <taxon>Pseudomonadati</taxon>
        <taxon>Pseudomonadota</taxon>
        <taxon>Betaproteobacteria</taxon>
        <taxon>Burkholderiales</taxon>
        <taxon>Comamonadaceae</taxon>
        <taxon>Hydrogenophaga</taxon>
    </lineage>
</organism>
<dbReference type="Pfam" id="PF04964">
    <property type="entry name" value="Flp_Fap"/>
    <property type="match status" value="1"/>
</dbReference>
<reference evidence="2" key="1">
    <citation type="submission" date="2013-01" db="EMBL/GenBank/DDBJ databases">
        <title>Genome draft of Hydrogenophaga taeniospiralis 2K1.</title>
        <authorList>
            <person name="Gomila M."/>
            <person name="Lalucat J."/>
        </authorList>
    </citation>
    <scope>NUCLEOTIDE SEQUENCE</scope>
    <source>
        <strain evidence="2">CCUG 15921</strain>
    </source>
</reference>
<proteinExistence type="predicted"/>
<name>A0A9X4NVY3_9BURK</name>
<sequence length="75" mass="8109">MFFLQRAFTFSRDLMMKNKLLTFWQDEEGATAIEYGLIAGLISVAILLTLTSVGDKLVLIFQAISAALVVPAAGG</sequence>
<accession>A0A9X4NVY3</accession>
<gene>
    <name evidence="2" type="ORF">H010_21151</name>
</gene>
<dbReference type="AlphaFoldDB" id="A0A9X4NVY3"/>
<dbReference type="Proteomes" id="UP001152876">
    <property type="component" value="Unassembled WGS sequence"/>
</dbReference>
<feature type="transmembrane region" description="Helical" evidence="1">
    <location>
        <begin position="57"/>
        <end position="74"/>
    </location>
</feature>
<evidence type="ECO:0000256" key="1">
    <source>
        <dbReference type="SAM" id="Phobius"/>
    </source>
</evidence>
<evidence type="ECO:0000313" key="3">
    <source>
        <dbReference type="Proteomes" id="UP001152876"/>
    </source>
</evidence>
<dbReference type="InterPro" id="IPR007047">
    <property type="entry name" value="Flp_Fap"/>
</dbReference>
<protein>
    <submittedName>
        <fullName evidence="2">Flp/Fap pilin component</fullName>
    </submittedName>
</protein>
<keyword evidence="1" id="KW-0472">Membrane</keyword>
<evidence type="ECO:0000313" key="2">
    <source>
        <dbReference type="EMBL" id="MDG5977774.1"/>
    </source>
</evidence>
<keyword evidence="1" id="KW-0812">Transmembrane</keyword>
<dbReference type="EMBL" id="AOGK01000025">
    <property type="protein sequence ID" value="MDG5977774.1"/>
    <property type="molecule type" value="Genomic_DNA"/>
</dbReference>